<accession>A0A2J6S777</accession>
<name>A0A2J6S777_HYAVF</name>
<dbReference type="AlphaFoldDB" id="A0A2J6S777"/>
<evidence type="ECO:0000313" key="2">
    <source>
        <dbReference type="Proteomes" id="UP000235786"/>
    </source>
</evidence>
<protein>
    <submittedName>
        <fullName evidence="1">Uncharacterized protein</fullName>
    </submittedName>
</protein>
<gene>
    <name evidence="1" type="ORF">L207DRAFT_217562</name>
</gene>
<proteinExistence type="predicted"/>
<organism evidence="1 2">
    <name type="scientific">Hyaloscypha variabilis (strain UAMH 11265 / GT02V1 / F)</name>
    <name type="common">Meliniomyces variabilis</name>
    <dbReference type="NCBI Taxonomy" id="1149755"/>
    <lineage>
        <taxon>Eukaryota</taxon>
        <taxon>Fungi</taxon>
        <taxon>Dikarya</taxon>
        <taxon>Ascomycota</taxon>
        <taxon>Pezizomycotina</taxon>
        <taxon>Leotiomycetes</taxon>
        <taxon>Helotiales</taxon>
        <taxon>Hyaloscyphaceae</taxon>
        <taxon>Hyaloscypha</taxon>
        <taxon>Hyaloscypha variabilis</taxon>
    </lineage>
</organism>
<reference evidence="1 2" key="1">
    <citation type="submission" date="2016-04" db="EMBL/GenBank/DDBJ databases">
        <title>A degradative enzymes factory behind the ericoid mycorrhizal symbiosis.</title>
        <authorList>
            <consortium name="DOE Joint Genome Institute"/>
            <person name="Martino E."/>
            <person name="Morin E."/>
            <person name="Grelet G."/>
            <person name="Kuo A."/>
            <person name="Kohler A."/>
            <person name="Daghino S."/>
            <person name="Barry K."/>
            <person name="Choi C."/>
            <person name="Cichocki N."/>
            <person name="Clum A."/>
            <person name="Copeland A."/>
            <person name="Hainaut M."/>
            <person name="Haridas S."/>
            <person name="Labutti K."/>
            <person name="Lindquist E."/>
            <person name="Lipzen A."/>
            <person name="Khouja H.-R."/>
            <person name="Murat C."/>
            <person name="Ohm R."/>
            <person name="Olson A."/>
            <person name="Spatafora J."/>
            <person name="Veneault-Fourrey C."/>
            <person name="Henrissat B."/>
            <person name="Grigoriev I."/>
            <person name="Martin F."/>
            <person name="Perotto S."/>
        </authorList>
    </citation>
    <scope>NUCLEOTIDE SEQUENCE [LARGE SCALE GENOMIC DNA]</scope>
    <source>
        <strain evidence="1 2">F</strain>
    </source>
</reference>
<sequence>MQIIRKRFRTIKLTTPTPAEATRCTVQHKPDTNQQTKHPLIFFSCSQSLQHQIKTPQTPQLLSRTRTQQGYLIFRPQLGDSHLCFLHWSLIWGDAGLNGMRCGGMLFRLEGTPPRVITRLEGEQGISPGAEGCECRVTTYGIETRYLVLWKCRSGRVCISLTGGRRQEAFAESLWVSYFDHEVRLVKELVFSLV</sequence>
<dbReference type="EMBL" id="KZ613939">
    <property type="protein sequence ID" value="PMD46619.1"/>
    <property type="molecule type" value="Genomic_DNA"/>
</dbReference>
<evidence type="ECO:0000313" key="1">
    <source>
        <dbReference type="EMBL" id="PMD46619.1"/>
    </source>
</evidence>
<dbReference type="Proteomes" id="UP000235786">
    <property type="component" value="Unassembled WGS sequence"/>
</dbReference>
<keyword evidence="2" id="KW-1185">Reference proteome</keyword>